<dbReference type="CDD" id="cd04666">
    <property type="entry name" value="NUDIX_DIPP2_like_Nudt4"/>
    <property type="match status" value="1"/>
</dbReference>
<evidence type="ECO:0000259" key="5">
    <source>
        <dbReference type="PROSITE" id="PS51462"/>
    </source>
</evidence>
<gene>
    <name evidence="6" type="ORF">B5P46_26700</name>
</gene>
<keyword evidence="2" id="KW-0479">Metal-binding</keyword>
<dbReference type="PANTHER" id="PTHR12629">
    <property type="entry name" value="DIPHOSPHOINOSITOL POLYPHOSPHATE PHOSPHOHYDROLASE"/>
    <property type="match status" value="1"/>
</dbReference>
<dbReference type="PANTHER" id="PTHR12629:SF0">
    <property type="entry name" value="DIPHOSPHOINOSITOL-POLYPHOSPHATE DIPHOSPHATASE"/>
    <property type="match status" value="1"/>
</dbReference>
<evidence type="ECO:0000313" key="6">
    <source>
        <dbReference type="EMBL" id="RXT19871.1"/>
    </source>
</evidence>
<name>A0A4Q1TNL1_RHILE</name>
<dbReference type="Proteomes" id="UP000290767">
    <property type="component" value="Unassembled WGS sequence"/>
</dbReference>
<dbReference type="GO" id="GO:0046872">
    <property type="term" value="F:metal ion binding"/>
    <property type="evidence" value="ECO:0007669"/>
    <property type="project" value="UniProtKB-KW"/>
</dbReference>
<dbReference type="RefSeq" id="WP_129421378.1">
    <property type="nucleotide sequence ID" value="NZ_MZMU01000018.1"/>
</dbReference>
<keyword evidence="4" id="KW-0460">Magnesium</keyword>
<reference evidence="6 7" key="1">
    <citation type="submission" date="2017-03" db="EMBL/GenBank/DDBJ databases">
        <authorList>
            <person name="Safronova V.I."/>
            <person name="Sazanova A.L."/>
            <person name="Chirak E.R."/>
        </authorList>
    </citation>
    <scope>NUCLEOTIDE SEQUENCE [LARGE SCALE GENOMIC DNA]</scope>
    <source>
        <strain evidence="6 7">Tri-43</strain>
    </source>
</reference>
<dbReference type="InterPro" id="IPR015797">
    <property type="entry name" value="NUDIX_hydrolase-like_dom_sf"/>
</dbReference>
<proteinExistence type="predicted"/>
<evidence type="ECO:0000256" key="3">
    <source>
        <dbReference type="ARBA" id="ARBA00022801"/>
    </source>
</evidence>
<feature type="domain" description="Nudix hydrolase" evidence="5">
    <location>
        <begin position="35"/>
        <end position="166"/>
    </location>
</feature>
<dbReference type="SUPFAM" id="SSF55811">
    <property type="entry name" value="Nudix"/>
    <property type="match status" value="1"/>
</dbReference>
<evidence type="ECO:0000313" key="7">
    <source>
        <dbReference type="Proteomes" id="UP000290767"/>
    </source>
</evidence>
<dbReference type="Pfam" id="PF00293">
    <property type="entry name" value="NUDIX"/>
    <property type="match status" value="1"/>
</dbReference>
<dbReference type="GO" id="GO:0016462">
    <property type="term" value="F:pyrophosphatase activity"/>
    <property type="evidence" value="ECO:0007669"/>
    <property type="project" value="InterPro"/>
</dbReference>
<dbReference type="AlphaFoldDB" id="A0A4Q1TNL1"/>
<comment type="cofactor">
    <cofactor evidence="1">
        <name>Mg(2+)</name>
        <dbReference type="ChEBI" id="CHEBI:18420"/>
    </cofactor>
</comment>
<evidence type="ECO:0000256" key="2">
    <source>
        <dbReference type="ARBA" id="ARBA00022723"/>
    </source>
</evidence>
<dbReference type="InterPro" id="IPR047198">
    <property type="entry name" value="DDP-like_NUDIX"/>
</dbReference>
<dbReference type="InterPro" id="IPR000086">
    <property type="entry name" value="NUDIX_hydrolase_dom"/>
</dbReference>
<dbReference type="PROSITE" id="PS51462">
    <property type="entry name" value="NUDIX"/>
    <property type="match status" value="1"/>
</dbReference>
<evidence type="ECO:0000256" key="4">
    <source>
        <dbReference type="ARBA" id="ARBA00022842"/>
    </source>
</evidence>
<accession>A0A4Q1TNL1</accession>
<keyword evidence="3" id="KW-0378">Hydrolase</keyword>
<sequence>MAPKKKSQNAASEHPLSLLKQLASKPEKLFSGAFRQQYGALCFRYNDDRAVEILLVTSRDTGRWIIPKGWPMKGKKPHEAAAVEAWEEAGVRGRGRKRAVGRYTYLKLLDDGDVAPCIVDVFEIEISKVSGKFKERGERTLAWVIPGEAARRVREIELKSLLVEFKPVGKQ</sequence>
<evidence type="ECO:0000256" key="1">
    <source>
        <dbReference type="ARBA" id="ARBA00001946"/>
    </source>
</evidence>
<organism evidence="6 7">
    <name type="scientific">Rhizobium leguminosarum</name>
    <dbReference type="NCBI Taxonomy" id="384"/>
    <lineage>
        <taxon>Bacteria</taxon>
        <taxon>Pseudomonadati</taxon>
        <taxon>Pseudomonadota</taxon>
        <taxon>Alphaproteobacteria</taxon>
        <taxon>Hyphomicrobiales</taxon>
        <taxon>Rhizobiaceae</taxon>
        <taxon>Rhizobium/Agrobacterium group</taxon>
        <taxon>Rhizobium</taxon>
    </lineage>
</organism>
<dbReference type="GO" id="GO:0005737">
    <property type="term" value="C:cytoplasm"/>
    <property type="evidence" value="ECO:0007669"/>
    <property type="project" value="TreeGrafter"/>
</dbReference>
<dbReference type="EMBL" id="MZMU01000018">
    <property type="protein sequence ID" value="RXT19871.1"/>
    <property type="molecule type" value="Genomic_DNA"/>
</dbReference>
<dbReference type="Gene3D" id="3.90.79.10">
    <property type="entry name" value="Nucleoside Triphosphate Pyrophosphohydrolase"/>
    <property type="match status" value="1"/>
</dbReference>
<protein>
    <submittedName>
        <fullName evidence="6">DNA mismatch repair protein MutT</fullName>
    </submittedName>
</protein>
<comment type="caution">
    <text evidence="6">The sequence shown here is derived from an EMBL/GenBank/DDBJ whole genome shotgun (WGS) entry which is preliminary data.</text>
</comment>